<sequence length="532" mass="57350">MTRKSFIRTILVGTCMTFTFLGYVSAADSIGETPIMDMSASEFYTAKDGVTYEGGLYGNGSNSIPSGHANELTQATNNIVPRDINGNPTDSGTIGMISIGMSNTSQEFTKFVKLIEEQGGTSESLVMINGAQGGIDSKKWLDDSFGAYTTLAQRIDNAGVSKNQIQAVWLKQAYGGPQATDPNHIQTLASNIQTIITLLSQEYPNIKVVYLSSRIYAGYATGTLNPEPYAYESGFSVREVILGQINGTTGLGYNTIPVVAWGPYMWADGTTPRSDGLTWVASDYAADGTHPGAGEGQAQDKVATMLYDFFTTDEYAATWFTGNPVGSGGGTVGSVDECVNDYYTQTMVVPFPDIQFDTFESYIQRLHCREVVGGYSDGTYKPGNNVTRAEMAKFVVNAFDIPILTTGSQFPDVSSSHTFYSYIQTLNAHGIVGGYSDGTFKPDETLTRGQLTKFISNAMEYKGISTTSSGTNSFSDVAADNVFLEYIVFLANYSSDGETIIGGYSDGTFRPDVNVTRGAMAKVVMLSSKQFE</sequence>
<feature type="domain" description="SLH" evidence="2">
    <location>
        <begin position="346"/>
        <end position="405"/>
    </location>
</feature>
<dbReference type="Proteomes" id="UP000754563">
    <property type="component" value="Unassembled WGS sequence"/>
</dbReference>
<dbReference type="Pfam" id="PF00395">
    <property type="entry name" value="SLH"/>
    <property type="match status" value="3"/>
</dbReference>
<dbReference type="PANTHER" id="PTHR43308:SF5">
    <property type="entry name" value="S-LAYER PROTEIN _ PEPTIDOGLYCAN ENDO-BETA-N-ACETYLGLUCOSAMINIDASE"/>
    <property type="match status" value="1"/>
</dbReference>
<comment type="caution">
    <text evidence="3">The sequence shown here is derived from an EMBL/GenBank/DDBJ whole genome shotgun (WGS) entry which is preliminary data.</text>
</comment>
<name>A0A955RKH3_9BACT</name>
<evidence type="ECO:0000256" key="1">
    <source>
        <dbReference type="SAM" id="SignalP"/>
    </source>
</evidence>
<dbReference type="PANTHER" id="PTHR43308">
    <property type="entry name" value="OUTER MEMBRANE PROTEIN ALPHA-RELATED"/>
    <property type="match status" value="1"/>
</dbReference>
<accession>A0A955RKH3</accession>
<proteinExistence type="predicted"/>
<evidence type="ECO:0000259" key="2">
    <source>
        <dbReference type="PROSITE" id="PS51272"/>
    </source>
</evidence>
<feature type="chain" id="PRO_5037513259" evidence="1">
    <location>
        <begin position="27"/>
        <end position="532"/>
    </location>
</feature>
<evidence type="ECO:0000313" key="3">
    <source>
        <dbReference type="EMBL" id="MCA9385378.1"/>
    </source>
</evidence>
<gene>
    <name evidence="3" type="ORF">KC717_01885</name>
</gene>
<feature type="signal peptide" evidence="1">
    <location>
        <begin position="1"/>
        <end position="26"/>
    </location>
</feature>
<reference evidence="3" key="1">
    <citation type="submission" date="2020-04" db="EMBL/GenBank/DDBJ databases">
        <authorList>
            <person name="Zhang T."/>
        </authorList>
    </citation>
    <scope>NUCLEOTIDE SEQUENCE</scope>
    <source>
        <strain evidence="3">HKST-UBA11</strain>
    </source>
</reference>
<dbReference type="EMBL" id="JAGQLH010000016">
    <property type="protein sequence ID" value="MCA9385378.1"/>
    <property type="molecule type" value="Genomic_DNA"/>
</dbReference>
<dbReference type="InterPro" id="IPR051465">
    <property type="entry name" value="Cell_Envelope_Struct_Comp"/>
</dbReference>
<evidence type="ECO:0000313" key="4">
    <source>
        <dbReference type="Proteomes" id="UP000754563"/>
    </source>
</evidence>
<dbReference type="InterPro" id="IPR001119">
    <property type="entry name" value="SLH_dom"/>
</dbReference>
<organism evidence="3 4">
    <name type="scientific">Candidatus Dojkabacteria bacterium</name>
    <dbReference type="NCBI Taxonomy" id="2099670"/>
    <lineage>
        <taxon>Bacteria</taxon>
        <taxon>Candidatus Dojkabacteria</taxon>
    </lineage>
</organism>
<keyword evidence="1" id="KW-0732">Signal</keyword>
<feature type="domain" description="SLH" evidence="2">
    <location>
        <begin position="470"/>
        <end position="532"/>
    </location>
</feature>
<reference evidence="3" key="2">
    <citation type="journal article" date="2021" name="Microbiome">
        <title>Successional dynamics and alternative stable states in a saline activated sludge microbial community over 9 years.</title>
        <authorList>
            <person name="Wang Y."/>
            <person name="Ye J."/>
            <person name="Ju F."/>
            <person name="Liu L."/>
            <person name="Boyd J.A."/>
            <person name="Deng Y."/>
            <person name="Parks D.H."/>
            <person name="Jiang X."/>
            <person name="Yin X."/>
            <person name="Woodcroft B.J."/>
            <person name="Tyson G.W."/>
            <person name="Hugenholtz P."/>
            <person name="Polz M.F."/>
            <person name="Zhang T."/>
        </authorList>
    </citation>
    <scope>NUCLEOTIDE SEQUENCE</scope>
    <source>
        <strain evidence="3">HKST-UBA11</strain>
    </source>
</reference>
<dbReference type="AlphaFoldDB" id="A0A955RKH3"/>
<dbReference type="PROSITE" id="PS51272">
    <property type="entry name" value="SLH"/>
    <property type="match status" value="3"/>
</dbReference>
<protein>
    <submittedName>
        <fullName evidence="3">S-layer homology domain-containing protein</fullName>
    </submittedName>
</protein>
<feature type="domain" description="SLH" evidence="2">
    <location>
        <begin position="406"/>
        <end position="469"/>
    </location>
</feature>